<sequence length="99" mass="11120">MTDPEDTGILLCLREEDVSHRPWVVSLCGAQMMMGTELAIDAGFRGAFCESGYTVPAGSLSLRAVCERHHKNVRHYYCISCTSQKCLQSRVNRRVLKEV</sequence>
<gene>
    <name evidence="1" type="ORF">AMJ40_01770</name>
</gene>
<evidence type="ECO:0000313" key="1">
    <source>
        <dbReference type="EMBL" id="KPJ50792.1"/>
    </source>
</evidence>
<dbReference type="AlphaFoldDB" id="A0A0S7WKV6"/>
<reference evidence="1 2" key="1">
    <citation type="journal article" date="2015" name="Microbiome">
        <title>Genomic resolution of linkages in carbon, nitrogen, and sulfur cycling among widespread estuary sediment bacteria.</title>
        <authorList>
            <person name="Baker B.J."/>
            <person name="Lazar C.S."/>
            <person name="Teske A.P."/>
            <person name="Dick G.J."/>
        </authorList>
    </citation>
    <scope>NUCLEOTIDE SEQUENCE [LARGE SCALE GENOMIC DNA]</scope>
    <source>
        <strain evidence="1">DG_26</strain>
    </source>
</reference>
<dbReference type="EMBL" id="LIZT01000012">
    <property type="protein sequence ID" value="KPJ50792.1"/>
    <property type="molecule type" value="Genomic_DNA"/>
</dbReference>
<name>A0A0S7WKV6_UNCT6</name>
<dbReference type="Proteomes" id="UP000051124">
    <property type="component" value="Unassembled WGS sequence"/>
</dbReference>
<evidence type="ECO:0000313" key="2">
    <source>
        <dbReference type="Proteomes" id="UP000051124"/>
    </source>
</evidence>
<comment type="caution">
    <text evidence="1">The sequence shown here is derived from an EMBL/GenBank/DDBJ whole genome shotgun (WGS) entry which is preliminary data.</text>
</comment>
<protein>
    <submittedName>
        <fullName evidence="1">Uncharacterized protein</fullName>
    </submittedName>
</protein>
<organism evidence="1 2">
    <name type="scientific">candidate division TA06 bacterium DG_26</name>
    <dbReference type="NCBI Taxonomy" id="1703771"/>
    <lineage>
        <taxon>Bacteria</taxon>
        <taxon>Bacteria division TA06</taxon>
    </lineage>
</organism>
<accession>A0A0S7WKV6</accession>
<proteinExistence type="predicted"/>